<evidence type="ECO:0000313" key="11">
    <source>
        <dbReference type="Proteomes" id="UP000436088"/>
    </source>
</evidence>
<keyword evidence="4" id="KW-0539">Nucleus</keyword>
<dbReference type="AlphaFoldDB" id="A0A6A2XS20"/>
<dbReference type="Pfam" id="PF00076">
    <property type="entry name" value="RRM_1"/>
    <property type="match status" value="2"/>
</dbReference>
<feature type="domain" description="Response regulatory" evidence="9">
    <location>
        <begin position="66"/>
        <end position="181"/>
    </location>
</feature>
<dbReference type="GO" id="GO:0003729">
    <property type="term" value="F:mRNA binding"/>
    <property type="evidence" value="ECO:0007669"/>
    <property type="project" value="UniProtKB-ARBA"/>
</dbReference>
<sequence length="501" mass="55529">MEGHIWIESEGLGKGSTAIFMVKIGSIPERLNESKLVFMPKVPPNHGPTAFPGLKVLLPVIRYVGYALLVQLQILFMVSRKVTKGHLGCDVTMVSSSEECLRVASNEHKIVFMDVCTPGMDGYEIAICMHEKFTKRHERPIIVALTGNTDKVTKESCMRVETRVSGDGPVTVKTEAVEEFLLDGVHSRQKQSIRKENGEFRIADKSGEAAPVAAAANDKKNNLVVETAKAESKEFNVQNLVDMFTKLNPLAKEFFPSSYNQSQTKNDSKFDQVPADNKSAGNVNHSNRRRRNNSSQGRRRLNGKAFRAQRDDSIRQTVYVSDIDQNVTEEQLAGLFSNCGHVVDCRVCGDPHSVLRFAFVEFADEEGARAALNLNGIMLGFYPVRVLPSKTAILPVNPTLLPRSEDEREMCTRTVYCTNIDKKVSQAEVKNFFESACGEVTRLRLLGDNVHSTRIAFVEFAMAESAIIALNCSGMVLGSQPIRVSPSKTPVRPRVTHPTLL</sequence>
<keyword evidence="3 6" id="KW-0694">RNA-binding</keyword>
<feature type="modified residue" description="4-aspartylphosphate" evidence="5">
    <location>
        <position position="114"/>
    </location>
</feature>
<accession>A0A6A2XS20</accession>
<dbReference type="GO" id="GO:0000160">
    <property type="term" value="P:phosphorelay signal transduction system"/>
    <property type="evidence" value="ECO:0007669"/>
    <property type="project" value="InterPro"/>
</dbReference>
<feature type="domain" description="RRM" evidence="8">
    <location>
        <begin position="413"/>
        <end position="489"/>
    </location>
</feature>
<evidence type="ECO:0000256" key="1">
    <source>
        <dbReference type="ARBA" id="ARBA00004123"/>
    </source>
</evidence>
<evidence type="ECO:0000256" key="2">
    <source>
        <dbReference type="ARBA" id="ARBA00022737"/>
    </source>
</evidence>
<dbReference type="InterPro" id="IPR001789">
    <property type="entry name" value="Sig_transdc_resp-reg_receiver"/>
</dbReference>
<dbReference type="InterPro" id="IPR000504">
    <property type="entry name" value="RRM_dom"/>
</dbReference>
<evidence type="ECO:0000256" key="5">
    <source>
        <dbReference type="PROSITE-ProRule" id="PRU00169"/>
    </source>
</evidence>
<dbReference type="SUPFAM" id="SSF54928">
    <property type="entry name" value="RNA-binding domain, RBD"/>
    <property type="match status" value="2"/>
</dbReference>
<evidence type="ECO:0000256" key="7">
    <source>
        <dbReference type="SAM" id="MobiDB-lite"/>
    </source>
</evidence>
<reference evidence="10" key="1">
    <citation type="submission" date="2019-09" db="EMBL/GenBank/DDBJ databases">
        <title>Draft genome information of white flower Hibiscus syriacus.</title>
        <authorList>
            <person name="Kim Y.-M."/>
        </authorList>
    </citation>
    <scope>NUCLEOTIDE SEQUENCE [LARGE SCALE GENOMIC DNA]</scope>
    <source>
        <strain evidence="10">YM2019G1</strain>
    </source>
</reference>
<comment type="subcellular location">
    <subcellularLocation>
        <location evidence="1">Nucleus</location>
    </subcellularLocation>
</comment>
<dbReference type="FunFam" id="3.30.70.330:FF:000530">
    <property type="entry name" value="Polyadenylate-binding protein-interacting protein 11"/>
    <property type="match status" value="1"/>
</dbReference>
<keyword evidence="11" id="KW-1185">Reference proteome</keyword>
<dbReference type="CDD" id="cd12459">
    <property type="entry name" value="RRM1_CID8_like"/>
    <property type="match status" value="1"/>
</dbReference>
<feature type="compositionally biased region" description="Basic residues" evidence="7">
    <location>
        <begin position="286"/>
        <end position="302"/>
    </location>
</feature>
<proteinExistence type="predicted"/>
<dbReference type="CDD" id="cd12460">
    <property type="entry name" value="RRM2_CID8_like"/>
    <property type="match status" value="1"/>
</dbReference>
<gene>
    <name evidence="10" type="ORF">F3Y22_tig00112226pilonHSYRG00083</name>
</gene>
<protein>
    <submittedName>
        <fullName evidence="10">Polyadenylate-binding protein-interacting protein 12</fullName>
    </submittedName>
</protein>
<keyword evidence="5" id="KW-0597">Phosphoprotein</keyword>
<organism evidence="10 11">
    <name type="scientific">Hibiscus syriacus</name>
    <name type="common">Rose of Sharon</name>
    <dbReference type="NCBI Taxonomy" id="106335"/>
    <lineage>
        <taxon>Eukaryota</taxon>
        <taxon>Viridiplantae</taxon>
        <taxon>Streptophyta</taxon>
        <taxon>Embryophyta</taxon>
        <taxon>Tracheophyta</taxon>
        <taxon>Spermatophyta</taxon>
        <taxon>Magnoliopsida</taxon>
        <taxon>eudicotyledons</taxon>
        <taxon>Gunneridae</taxon>
        <taxon>Pentapetalae</taxon>
        <taxon>rosids</taxon>
        <taxon>malvids</taxon>
        <taxon>Malvales</taxon>
        <taxon>Malvaceae</taxon>
        <taxon>Malvoideae</taxon>
        <taxon>Hibiscus</taxon>
    </lineage>
</organism>
<keyword evidence="2" id="KW-0677">Repeat</keyword>
<dbReference type="InterPro" id="IPR012677">
    <property type="entry name" value="Nucleotide-bd_a/b_plait_sf"/>
</dbReference>
<evidence type="ECO:0000313" key="10">
    <source>
        <dbReference type="EMBL" id="KAE8669665.1"/>
    </source>
</evidence>
<dbReference type="InterPro" id="IPR035979">
    <property type="entry name" value="RBD_domain_sf"/>
</dbReference>
<dbReference type="InterPro" id="IPR009818">
    <property type="entry name" value="PAM2_motif"/>
</dbReference>
<evidence type="ECO:0000256" key="3">
    <source>
        <dbReference type="ARBA" id="ARBA00022884"/>
    </source>
</evidence>
<dbReference type="SUPFAM" id="SSF52172">
    <property type="entry name" value="CheY-like"/>
    <property type="match status" value="1"/>
</dbReference>
<dbReference type="Gene3D" id="3.40.50.2300">
    <property type="match status" value="1"/>
</dbReference>
<dbReference type="FunFam" id="3.30.70.330:FF:000665">
    <property type="entry name" value="Polyadenylate-binding protein-interacting protein 10"/>
    <property type="match status" value="1"/>
</dbReference>
<dbReference type="Proteomes" id="UP000436088">
    <property type="component" value="Unassembled WGS sequence"/>
</dbReference>
<evidence type="ECO:0000259" key="8">
    <source>
        <dbReference type="PROSITE" id="PS50102"/>
    </source>
</evidence>
<evidence type="ECO:0000256" key="4">
    <source>
        <dbReference type="ARBA" id="ARBA00023242"/>
    </source>
</evidence>
<feature type="domain" description="RRM" evidence="8">
    <location>
        <begin position="316"/>
        <end position="391"/>
    </location>
</feature>
<dbReference type="GO" id="GO:0005634">
    <property type="term" value="C:nucleus"/>
    <property type="evidence" value="ECO:0007669"/>
    <property type="project" value="UniProtKB-SubCell"/>
</dbReference>
<dbReference type="Gene3D" id="3.30.70.330">
    <property type="match status" value="2"/>
</dbReference>
<dbReference type="InterPro" id="IPR034823">
    <property type="entry name" value="CID8-like_RRM1"/>
</dbReference>
<feature type="region of interest" description="Disordered" evidence="7">
    <location>
        <begin position="258"/>
        <end position="307"/>
    </location>
</feature>
<dbReference type="PANTHER" id="PTHR32343:SF22">
    <property type="entry name" value="LD29830P"/>
    <property type="match status" value="1"/>
</dbReference>
<dbReference type="InterPro" id="IPR011006">
    <property type="entry name" value="CheY-like_superfamily"/>
</dbReference>
<evidence type="ECO:0000256" key="6">
    <source>
        <dbReference type="PROSITE-ProRule" id="PRU00176"/>
    </source>
</evidence>
<comment type="caution">
    <text evidence="10">The sequence shown here is derived from an EMBL/GenBank/DDBJ whole genome shotgun (WGS) entry which is preliminary data.</text>
</comment>
<evidence type="ECO:0000259" key="9">
    <source>
        <dbReference type="PROSITE" id="PS50110"/>
    </source>
</evidence>
<dbReference type="EMBL" id="VEPZ02001523">
    <property type="protein sequence ID" value="KAE8669665.1"/>
    <property type="molecule type" value="Genomic_DNA"/>
</dbReference>
<dbReference type="PANTHER" id="PTHR32343">
    <property type="entry name" value="SERINE/ARGININE-RICH SPLICING FACTOR"/>
    <property type="match status" value="1"/>
</dbReference>
<dbReference type="SMART" id="SM00360">
    <property type="entry name" value="RRM"/>
    <property type="match status" value="2"/>
</dbReference>
<dbReference type="PROSITE" id="PS50102">
    <property type="entry name" value="RRM"/>
    <property type="match status" value="2"/>
</dbReference>
<dbReference type="Pfam" id="PF07145">
    <property type="entry name" value="PAM2"/>
    <property type="match status" value="1"/>
</dbReference>
<dbReference type="InterPro" id="IPR034825">
    <property type="entry name" value="CID8-like_RRM2"/>
</dbReference>
<dbReference type="PROSITE" id="PS50110">
    <property type="entry name" value="RESPONSE_REGULATORY"/>
    <property type="match status" value="1"/>
</dbReference>
<name>A0A6A2XS20_HIBSY</name>